<evidence type="ECO:0000313" key="3">
    <source>
        <dbReference type="Proteomes" id="UP000663832"/>
    </source>
</evidence>
<gene>
    <name evidence="2" type="ORF">QVE165_LOCUS44419</name>
</gene>
<dbReference type="Proteomes" id="UP000663832">
    <property type="component" value="Unassembled WGS sequence"/>
</dbReference>
<keyword evidence="1" id="KW-1133">Transmembrane helix</keyword>
<proteinExistence type="predicted"/>
<feature type="transmembrane region" description="Helical" evidence="1">
    <location>
        <begin position="301"/>
        <end position="323"/>
    </location>
</feature>
<sequence length="352" mass="39433">PTIAQYSQLNSTYPQTLACPCTKISINYDTFLNLQYTFHQVCSSFFVSSTWVSFLYQFKAVTSVTYGNFAVTGMYTFQALNTLCELINGIISQSLTRFYSTQYISAFVTTSDVFESEISALKDQFISSTTHNFLASLSAVQGTTQSNALFSSINTNYIFYGQGNNFSSSPIQYGNCSCATSATCAYQAGISFPDEKAVYLTVPGMYVGCYIFESLLQSDLRCFYDQTCINQLKKPSVSSVPPSAIALDKSLLDRFSENSTIEELINQLMVAEWNSSIIYENYYNECQPSQCTYTHQTKNSVIYIVTALVGLIGGLTTALELIVPRMVKFISFCIRKWRMRRVTTTVMPIIRT</sequence>
<protein>
    <submittedName>
        <fullName evidence="2">Uncharacterized protein</fullName>
    </submittedName>
</protein>
<keyword evidence="1" id="KW-0812">Transmembrane</keyword>
<organism evidence="2 3">
    <name type="scientific">Adineta steineri</name>
    <dbReference type="NCBI Taxonomy" id="433720"/>
    <lineage>
        <taxon>Eukaryota</taxon>
        <taxon>Metazoa</taxon>
        <taxon>Spiralia</taxon>
        <taxon>Gnathifera</taxon>
        <taxon>Rotifera</taxon>
        <taxon>Eurotatoria</taxon>
        <taxon>Bdelloidea</taxon>
        <taxon>Adinetida</taxon>
        <taxon>Adinetidae</taxon>
        <taxon>Adineta</taxon>
    </lineage>
</organism>
<accession>A0A815U6Z3</accession>
<evidence type="ECO:0000256" key="1">
    <source>
        <dbReference type="SAM" id="Phobius"/>
    </source>
</evidence>
<feature type="non-terminal residue" evidence="2">
    <location>
        <position position="1"/>
    </location>
</feature>
<keyword evidence="1" id="KW-0472">Membrane</keyword>
<keyword evidence="3" id="KW-1185">Reference proteome</keyword>
<reference evidence="2" key="1">
    <citation type="submission" date="2021-02" db="EMBL/GenBank/DDBJ databases">
        <authorList>
            <person name="Nowell W R."/>
        </authorList>
    </citation>
    <scope>NUCLEOTIDE SEQUENCE</scope>
</reference>
<name>A0A815U6Z3_9BILA</name>
<dbReference type="AlphaFoldDB" id="A0A815U6Z3"/>
<evidence type="ECO:0000313" key="2">
    <source>
        <dbReference type="EMBL" id="CAF1515506.1"/>
    </source>
</evidence>
<comment type="caution">
    <text evidence="2">The sequence shown here is derived from an EMBL/GenBank/DDBJ whole genome shotgun (WGS) entry which is preliminary data.</text>
</comment>
<dbReference type="OrthoDB" id="10002632at2759"/>
<dbReference type="EMBL" id="CAJNOM010000595">
    <property type="protein sequence ID" value="CAF1515506.1"/>
    <property type="molecule type" value="Genomic_DNA"/>
</dbReference>